<dbReference type="InterPro" id="IPR001525">
    <property type="entry name" value="C5_MeTfrase"/>
</dbReference>
<dbReference type="GO" id="GO:0032259">
    <property type="term" value="P:methylation"/>
    <property type="evidence" value="ECO:0007669"/>
    <property type="project" value="UniProtKB-KW"/>
</dbReference>
<dbReference type="Gene3D" id="3.40.50.150">
    <property type="entry name" value="Vaccinia Virus protein VP39"/>
    <property type="match status" value="1"/>
</dbReference>
<dbReference type="GO" id="GO:0003886">
    <property type="term" value="F:DNA (cytosine-5-)-methyltransferase activity"/>
    <property type="evidence" value="ECO:0007669"/>
    <property type="project" value="UniProtKB-EC"/>
</dbReference>
<dbReference type="Gene3D" id="3.90.120.10">
    <property type="entry name" value="DNA Methylase, subunit A, domain 2"/>
    <property type="match status" value="1"/>
</dbReference>
<dbReference type="STRING" id="576137.A0A1L7WFI8"/>
<keyword evidence="3 5" id="KW-0808">Transferase</keyword>
<dbReference type="AlphaFoldDB" id="A0A1L7WFI8"/>
<dbReference type="Pfam" id="PF00145">
    <property type="entry name" value="DNA_methylase"/>
    <property type="match status" value="1"/>
</dbReference>
<feature type="compositionally biased region" description="Polar residues" evidence="6">
    <location>
        <begin position="170"/>
        <end position="182"/>
    </location>
</feature>
<organism evidence="7 8">
    <name type="scientific">Phialocephala subalpina</name>
    <dbReference type="NCBI Taxonomy" id="576137"/>
    <lineage>
        <taxon>Eukaryota</taxon>
        <taxon>Fungi</taxon>
        <taxon>Dikarya</taxon>
        <taxon>Ascomycota</taxon>
        <taxon>Pezizomycotina</taxon>
        <taxon>Leotiomycetes</taxon>
        <taxon>Helotiales</taxon>
        <taxon>Mollisiaceae</taxon>
        <taxon>Phialocephala</taxon>
        <taxon>Phialocephala fortinii species complex</taxon>
    </lineage>
</organism>
<dbReference type="EC" id="2.1.1.37" evidence="1"/>
<keyword evidence="8" id="KW-1185">Reference proteome</keyword>
<evidence type="ECO:0000256" key="5">
    <source>
        <dbReference type="PROSITE-ProRule" id="PRU01016"/>
    </source>
</evidence>
<comment type="similarity">
    <text evidence="5">Belongs to the class I-like SAM-binding methyltransferase superfamily. C5-methyltransferase family.</text>
</comment>
<dbReference type="InterPro" id="IPR050390">
    <property type="entry name" value="C5-Methyltransferase"/>
</dbReference>
<evidence type="ECO:0000256" key="2">
    <source>
        <dbReference type="ARBA" id="ARBA00022603"/>
    </source>
</evidence>
<dbReference type="GO" id="GO:0003677">
    <property type="term" value="F:DNA binding"/>
    <property type="evidence" value="ECO:0007669"/>
    <property type="project" value="TreeGrafter"/>
</dbReference>
<feature type="active site" evidence="5">
    <location>
        <position position="694"/>
    </location>
</feature>
<name>A0A1L7WFI8_9HELO</name>
<evidence type="ECO:0000256" key="6">
    <source>
        <dbReference type="SAM" id="MobiDB-lite"/>
    </source>
</evidence>
<evidence type="ECO:0000313" key="7">
    <source>
        <dbReference type="EMBL" id="CZR51525.1"/>
    </source>
</evidence>
<dbReference type="InterPro" id="IPR031303">
    <property type="entry name" value="C5_meth_CS"/>
</dbReference>
<accession>A0A1L7WFI8</accession>
<dbReference type="PANTHER" id="PTHR10629">
    <property type="entry name" value="CYTOSINE-SPECIFIC METHYLTRANSFERASE"/>
    <property type="match status" value="1"/>
</dbReference>
<dbReference type="PROSITE" id="PS00095">
    <property type="entry name" value="C5_MTASE_2"/>
    <property type="match status" value="1"/>
</dbReference>
<evidence type="ECO:0000313" key="8">
    <source>
        <dbReference type="Proteomes" id="UP000184330"/>
    </source>
</evidence>
<evidence type="ECO:0000256" key="4">
    <source>
        <dbReference type="ARBA" id="ARBA00022691"/>
    </source>
</evidence>
<gene>
    <name evidence="7" type="ORF">PAC_01402</name>
</gene>
<dbReference type="OrthoDB" id="414133at2759"/>
<feature type="compositionally biased region" description="Polar residues" evidence="6">
    <location>
        <begin position="74"/>
        <end position="89"/>
    </location>
</feature>
<dbReference type="PANTHER" id="PTHR10629:SF52">
    <property type="entry name" value="DNA (CYTOSINE-5)-METHYLTRANSFERASE 1"/>
    <property type="match status" value="1"/>
</dbReference>
<dbReference type="GO" id="GO:0005634">
    <property type="term" value="C:nucleus"/>
    <property type="evidence" value="ECO:0007669"/>
    <property type="project" value="TreeGrafter"/>
</dbReference>
<proteinExistence type="inferred from homology"/>
<reference evidence="7 8" key="1">
    <citation type="submission" date="2016-03" db="EMBL/GenBank/DDBJ databases">
        <authorList>
            <person name="Ploux O."/>
        </authorList>
    </citation>
    <scope>NUCLEOTIDE SEQUENCE [LARGE SCALE GENOMIC DNA]</scope>
    <source>
        <strain evidence="7 8">UAMH 11012</strain>
    </source>
</reference>
<dbReference type="EMBL" id="FJOG01000002">
    <property type="protein sequence ID" value="CZR51525.1"/>
    <property type="molecule type" value="Genomic_DNA"/>
</dbReference>
<keyword evidence="2 5" id="KW-0489">Methyltransferase</keyword>
<dbReference type="InterPro" id="IPR029063">
    <property type="entry name" value="SAM-dependent_MTases_sf"/>
</dbReference>
<protein>
    <recommendedName>
        <fullName evidence="1">DNA (cytosine-5-)-methyltransferase</fullName>
        <ecNumber evidence="1">2.1.1.37</ecNumber>
    </recommendedName>
</protein>
<feature type="compositionally biased region" description="Low complexity" evidence="6">
    <location>
        <begin position="41"/>
        <end position="54"/>
    </location>
</feature>
<dbReference type="GO" id="GO:0044027">
    <property type="term" value="P:negative regulation of gene expression via chromosomal CpG island methylation"/>
    <property type="evidence" value="ECO:0007669"/>
    <property type="project" value="TreeGrafter"/>
</dbReference>
<keyword evidence="4 5" id="KW-0949">S-adenosyl-L-methionine</keyword>
<evidence type="ECO:0000256" key="1">
    <source>
        <dbReference type="ARBA" id="ARBA00011975"/>
    </source>
</evidence>
<dbReference type="PROSITE" id="PS51679">
    <property type="entry name" value="SAM_MT_C5"/>
    <property type="match status" value="1"/>
</dbReference>
<evidence type="ECO:0000256" key="3">
    <source>
        <dbReference type="ARBA" id="ARBA00022679"/>
    </source>
</evidence>
<dbReference type="Proteomes" id="UP000184330">
    <property type="component" value="Unassembled WGS sequence"/>
</dbReference>
<feature type="compositionally biased region" description="Polar residues" evidence="6">
    <location>
        <begin position="100"/>
        <end position="116"/>
    </location>
</feature>
<sequence>MNAATMEEIVIIDDDIIIMDDEEDDGFQITSWNSCAPHAQSTSTLTPTRLPSRSSLRETSDDESLMFILKPGSPVTNTRKSLTEPQFRTPNYGARKSHLSNRNSSLARSPRSQPSVRSFPGPATCLPPFNTAGRNGGTLNDPIALDSHKNNISSSTVMQQTLKPPKACSSGESSRRQQSPNGDTVLPDADLTVDSQSSKVQELSTQQDSAPSVVQNMEVIDLDALEDDLEDELRILAVQNIHPEEDSPQAIPKPTKLLKLPRRSPSIVTPWTTCPNYQHDKLLLKSNKTVELLDGDFLRIRDIIFHAETKEIRIRGNRLQRTRDLNGLLERKMNELVLFLEVDLDDPRPHLEQAAVEIPLTEIKKIRSLRLTNHKFPHDRNLDPNDFRNRDHIGIEGGLTCRWKYTCTYTTGADRYHNNHTERRIERLRANECTSTNALSDAERRMQWRGETIPGGAYQTLLAMDETLPITPKELPISVESSPGPENRIIEPSSLQTSLAWAQCQRPEIVITPRVAKRKRSADETPLLEPDQELKRPRYDLEPAVEEARRRLSTCTLDGDEQMPTPFDSMAIDVAQISEDIQTPSIPSQPIDLSREAALPLPTTTNPPTTSSLAVNTIFVLTLKAAKTTISSKSISSISAHLVNSSARLILHLNYHESAHDFVSRCQHHLRSHPEGSKDHDKFKVDILHLSPPCQFFSPAHTVNGQDDEMNVASLFAVQSVIEVARPRVVTLEQTFGIVNERFRWFFNALVQMFTMHEFSVRWAVIPLQSWGLPQRRMRLIIIASCPGEILPSMPYPTNAENPAIGSGLKPHRSVHSVLTTIPNGTSDHDPLSVQFAEDRRMHPWDSSRILPRAMTTSGGQNYHPSGMRDFTLREYACLQGFPLNHVFRGNYVKKQIGNAVPPVVAKVLFESIRRDLDRADGIVEGVEVLE</sequence>
<feature type="region of interest" description="Disordered" evidence="6">
    <location>
        <begin position="37"/>
        <end position="188"/>
    </location>
</feature>
<feature type="compositionally biased region" description="Polar residues" evidence="6">
    <location>
        <begin position="150"/>
        <end position="162"/>
    </location>
</feature>
<dbReference type="SUPFAM" id="SSF53335">
    <property type="entry name" value="S-adenosyl-L-methionine-dependent methyltransferases"/>
    <property type="match status" value="1"/>
</dbReference>